<dbReference type="HOGENOM" id="CLU_043966_5_2_9"/>
<evidence type="ECO:0000313" key="11">
    <source>
        <dbReference type="EMBL" id="AIQ64289.1"/>
    </source>
</evidence>
<dbReference type="Gene3D" id="3.40.430.10">
    <property type="entry name" value="Dihydrofolate Reductase, subunit A"/>
    <property type="match status" value="1"/>
</dbReference>
<dbReference type="PROSITE" id="PS00075">
    <property type="entry name" value="DHFR_1"/>
    <property type="match status" value="1"/>
</dbReference>
<dbReference type="InterPro" id="IPR017925">
    <property type="entry name" value="DHFR_CS"/>
</dbReference>
<comment type="function">
    <text evidence="7 8">Key enzyme in folate metabolism. Catalyzes an essential reaction for de novo glycine and purine synthesis, and for DNA precursor synthesis.</text>
</comment>
<dbReference type="STRING" id="169760.PSTEL_15545"/>
<dbReference type="EMBL" id="CP009286">
    <property type="protein sequence ID" value="AIQ64289.1"/>
    <property type="molecule type" value="Genomic_DNA"/>
</dbReference>
<dbReference type="GO" id="GO:0046654">
    <property type="term" value="P:tetrahydrofolate biosynthetic process"/>
    <property type="evidence" value="ECO:0007669"/>
    <property type="project" value="UniProtKB-UniPathway"/>
</dbReference>
<keyword evidence="6 8" id="KW-0560">Oxidoreductase</keyword>
<dbReference type="FunFam" id="3.40.430.10:FF:000001">
    <property type="entry name" value="Dihydrofolate reductase"/>
    <property type="match status" value="1"/>
</dbReference>
<sequence>MEISLIWAMGHDGVIGKGGTMPWHLPRDFAFFKERTMGRAMLMGRKTWDSLGGKPLPGRTSIVLTRDDSFSAEGAKVVHSLEEALQAAGDETELMVIGGAEIYKITLPVADRLIVTLIEESFDGDTFFPEIDWSQWTEVSSENGIKDEKNPYDYRFVVYERLDRNSAT</sequence>
<evidence type="ECO:0000256" key="4">
    <source>
        <dbReference type="ARBA" id="ARBA00022563"/>
    </source>
</evidence>
<dbReference type="PIRSF" id="PIRSF000194">
    <property type="entry name" value="DHFR"/>
    <property type="match status" value="1"/>
</dbReference>
<accession>A0A089N6A7</accession>
<dbReference type="KEGG" id="pste:PSTEL_15545"/>
<evidence type="ECO:0000256" key="3">
    <source>
        <dbReference type="ARBA" id="ARBA00012856"/>
    </source>
</evidence>
<dbReference type="InterPro" id="IPR001796">
    <property type="entry name" value="DHFR_dom"/>
</dbReference>
<dbReference type="Pfam" id="PF00186">
    <property type="entry name" value="DHFR_1"/>
    <property type="match status" value="1"/>
</dbReference>
<comment type="catalytic activity">
    <reaction evidence="8">
        <text>(6S)-5,6,7,8-tetrahydrofolate + NADP(+) = 7,8-dihydrofolate + NADPH + H(+)</text>
        <dbReference type="Rhea" id="RHEA:15009"/>
        <dbReference type="ChEBI" id="CHEBI:15378"/>
        <dbReference type="ChEBI" id="CHEBI:57451"/>
        <dbReference type="ChEBI" id="CHEBI:57453"/>
        <dbReference type="ChEBI" id="CHEBI:57783"/>
        <dbReference type="ChEBI" id="CHEBI:58349"/>
        <dbReference type="EC" id="1.5.1.3"/>
    </reaction>
</comment>
<dbReference type="InterPro" id="IPR024072">
    <property type="entry name" value="DHFR-like_dom_sf"/>
</dbReference>
<protein>
    <recommendedName>
        <fullName evidence="3 8">Dihydrofolate reductase</fullName>
        <ecNumber evidence="3 8">1.5.1.3</ecNumber>
    </recommendedName>
</protein>
<keyword evidence="5 8" id="KW-0521">NADP</keyword>
<evidence type="ECO:0000256" key="5">
    <source>
        <dbReference type="ARBA" id="ARBA00022857"/>
    </source>
</evidence>
<dbReference type="EC" id="1.5.1.3" evidence="3 8"/>
<evidence type="ECO:0000259" key="10">
    <source>
        <dbReference type="PROSITE" id="PS51330"/>
    </source>
</evidence>
<dbReference type="Proteomes" id="UP000029507">
    <property type="component" value="Chromosome"/>
</dbReference>
<evidence type="ECO:0000256" key="6">
    <source>
        <dbReference type="ARBA" id="ARBA00023002"/>
    </source>
</evidence>
<comment type="pathway">
    <text evidence="1 8">Cofactor biosynthesis; tetrahydrofolate biosynthesis; 5,6,7,8-tetrahydrofolate from 7,8-dihydrofolate: step 1/1.</text>
</comment>
<dbReference type="GO" id="GO:0004146">
    <property type="term" value="F:dihydrofolate reductase activity"/>
    <property type="evidence" value="ECO:0007669"/>
    <property type="project" value="UniProtKB-EC"/>
</dbReference>
<dbReference type="SUPFAM" id="SSF53597">
    <property type="entry name" value="Dihydrofolate reductase-like"/>
    <property type="match status" value="1"/>
</dbReference>
<keyword evidence="4 8" id="KW-0554">One-carbon metabolism</keyword>
<feature type="domain" description="DHFR" evidence="10">
    <location>
        <begin position="2"/>
        <end position="161"/>
    </location>
</feature>
<dbReference type="PANTHER" id="PTHR48069">
    <property type="entry name" value="DIHYDROFOLATE REDUCTASE"/>
    <property type="match status" value="1"/>
</dbReference>
<dbReference type="AlphaFoldDB" id="A0A089N6A7"/>
<dbReference type="PROSITE" id="PS51330">
    <property type="entry name" value="DHFR_2"/>
    <property type="match status" value="1"/>
</dbReference>
<organism evidence="11 12">
    <name type="scientific">Paenibacillus stellifer</name>
    <dbReference type="NCBI Taxonomy" id="169760"/>
    <lineage>
        <taxon>Bacteria</taxon>
        <taxon>Bacillati</taxon>
        <taxon>Bacillota</taxon>
        <taxon>Bacilli</taxon>
        <taxon>Bacillales</taxon>
        <taxon>Paenibacillaceae</taxon>
        <taxon>Paenibacillus</taxon>
    </lineage>
</organism>
<dbReference type="InterPro" id="IPR012259">
    <property type="entry name" value="DHFR"/>
</dbReference>
<evidence type="ECO:0000256" key="8">
    <source>
        <dbReference type="PIRNR" id="PIRNR000194"/>
    </source>
</evidence>
<comment type="similarity">
    <text evidence="2 8 9">Belongs to the dihydrofolate reductase family.</text>
</comment>
<evidence type="ECO:0000256" key="9">
    <source>
        <dbReference type="RuleBase" id="RU004474"/>
    </source>
</evidence>
<dbReference type="RefSeq" id="WP_038701008.1">
    <property type="nucleotide sequence ID" value="NZ_CP009286.1"/>
</dbReference>
<dbReference type="UniPathway" id="UPA00077">
    <property type="reaction ID" value="UER00158"/>
</dbReference>
<evidence type="ECO:0000313" key="12">
    <source>
        <dbReference type="Proteomes" id="UP000029507"/>
    </source>
</evidence>
<proteinExistence type="inferred from homology"/>
<dbReference type="CDD" id="cd00209">
    <property type="entry name" value="DHFR"/>
    <property type="match status" value="1"/>
</dbReference>
<dbReference type="GO" id="GO:0070401">
    <property type="term" value="F:NADP+ binding"/>
    <property type="evidence" value="ECO:0007669"/>
    <property type="project" value="UniProtKB-ARBA"/>
</dbReference>
<evidence type="ECO:0000256" key="1">
    <source>
        <dbReference type="ARBA" id="ARBA00004903"/>
    </source>
</evidence>
<evidence type="ECO:0000256" key="2">
    <source>
        <dbReference type="ARBA" id="ARBA00009539"/>
    </source>
</evidence>
<dbReference type="GO" id="GO:0005829">
    <property type="term" value="C:cytosol"/>
    <property type="evidence" value="ECO:0007669"/>
    <property type="project" value="TreeGrafter"/>
</dbReference>
<keyword evidence="12" id="KW-1185">Reference proteome</keyword>
<dbReference type="GO" id="GO:0046655">
    <property type="term" value="P:folic acid metabolic process"/>
    <property type="evidence" value="ECO:0007669"/>
    <property type="project" value="TreeGrafter"/>
</dbReference>
<dbReference type="GO" id="GO:0046452">
    <property type="term" value="P:dihydrofolate metabolic process"/>
    <property type="evidence" value="ECO:0007669"/>
    <property type="project" value="TreeGrafter"/>
</dbReference>
<gene>
    <name evidence="11" type="ORF">PSTEL_15545</name>
</gene>
<reference evidence="11 12" key="1">
    <citation type="submission" date="2014-08" db="EMBL/GenBank/DDBJ databases">
        <title>Comparative genomics of the Paenibacillus odorifer group.</title>
        <authorList>
            <person name="den Bakker H.C."/>
            <person name="Tsai Y.-C."/>
            <person name="Martin N."/>
            <person name="Korlach J."/>
            <person name="Wiedmann M."/>
        </authorList>
    </citation>
    <scope>NUCLEOTIDE SEQUENCE [LARGE SCALE GENOMIC DNA]</scope>
    <source>
        <strain evidence="11 12">DSM 14472</strain>
    </source>
</reference>
<evidence type="ECO:0000256" key="7">
    <source>
        <dbReference type="ARBA" id="ARBA00025067"/>
    </source>
</evidence>
<dbReference type="GO" id="GO:0006730">
    <property type="term" value="P:one-carbon metabolic process"/>
    <property type="evidence" value="ECO:0007669"/>
    <property type="project" value="UniProtKB-KW"/>
</dbReference>
<dbReference type="PRINTS" id="PR00070">
    <property type="entry name" value="DHFR"/>
</dbReference>
<dbReference type="PANTHER" id="PTHR48069:SF3">
    <property type="entry name" value="DIHYDROFOLATE REDUCTASE"/>
    <property type="match status" value="1"/>
</dbReference>
<dbReference type="OrthoDB" id="9804315at2"/>
<name>A0A089N6A7_9BACL</name>